<dbReference type="Pfam" id="PF20336">
    <property type="entry name" value="DUF6631"/>
    <property type="match status" value="1"/>
</dbReference>
<feature type="compositionally biased region" description="Polar residues" evidence="1">
    <location>
        <begin position="147"/>
        <end position="170"/>
    </location>
</feature>
<dbReference type="EMBL" id="LMAZ01000001">
    <property type="protein sequence ID" value="RGP55968.1"/>
    <property type="molecule type" value="Genomic_DNA"/>
</dbReference>
<organism evidence="2 3">
    <name type="scientific">Pseudomonas abyssi</name>
    <dbReference type="NCBI Taxonomy" id="170540"/>
    <lineage>
        <taxon>Bacteria</taxon>
        <taxon>Pseudomonadati</taxon>
        <taxon>Pseudomonadota</taxon>
        <taxon>Gammaproteobacteria</taxon>
        <taxon>Pseudomonadales</taxon>
        <taxon>Pseudomonadaceae</taxon>
        <taxon>Pseudomonas</taxon>
    </lineage>
</organism>
<dbReference type="AlphaFoldDB" id="A0A395R767"/>
<name>A0A395R767_9PSED</name>
<reference evidence="2 3" key="1">
    <citation type="journal article" date="2018" name="Syst. Appl. Microbiol.">
        <title>Pseudomonas gallaeciensis sp. nov., isolated from crude-oil-contaminated intertidal sand samples after the Prestige oil spill.</title>
        <authorList>
            <person name="Mulet M."/>
            <person name="Sanchez D."/>
            <person name="Rodriguez A.C."/>
            <person name="Nogales B."/>
            <person name="Bosch R."/>
            <person name="Busquets A."/>
            <person name="Gomila M."/>
            <person name="Lalucat J."/>
            <person name="Garcia-Valdes E."/>
        </authorList>
    </citation>
    <scope>NUCLEOTIDE SEQUENCE [LARGE SCALE GENOMIC DNA]</scope>
    <source>
        <strain evidence="2 3">V113</strain>
    </source>
</reference>
<keyword evidence="3" id="KW-1185">Reference proteome</keyword>
<dbReference type="RefSeq" id="WP_118129013.1">
    <property type="nucleotide sequence ID" value="NZ_LMAZ01000001.1"/>
</dbReference>
<dbReference type="InterPro" id="IPR046583">
    <property type="entry name" value="DUF6631"/>
</dbReference>
<comment type="caution">
    <text evidence="2">The sequence shown here is derived from an EMBL/GenBank/DDBJ whole genome shotgun (WGS) entry which is preliminary data.</text>
</comment>
<accession>A0A395R767</accession>
<gene>
    <name evidence="2" type="ORF">ASB58_00850</name>
</gene>
<evidence type="ECO:0000313" key="3">
    <source>
        <dbReference type="Proteomes" id="UP000265411"/>
    </source>
</evidence>
<feature type="region of interest" description="Disordered" evidence="1">
    <location>
        <begin position="141"/>
        <end position="170"/>
    </location>
</feature>
<protein>
    <submittedName>
        <fullName evidence="2">Uncharacterized protein</fullName>
    </submittedName>
</protein>
<dbReference type="Proteomes" id="UP000265411">
    <property type="component" value="Unassembled WGS sequence"/>
</dbReference>
<dbReference type="OrthoDB" id="6638002at2"/>
<proteinExistence type="predicted"/>
<evidence type="ECO:0000256" key="1">
    <source>
        <dbReference type="SAM" id="MobiDB-lite"/>
    </source>
</evidence>
<feature type="region of interest" description="Disordered" evidence="1">
    <location>
        <begin position="1"/>
        <end position="20"/>
    </location>
</feature>
<sequence>MASRAKKRPSPGTEGADDLQVLHPELPVKNVGGRDLVMREYGFIEGLRVRPIIEPMLKDMEALIGLATQPTTDQVLDLMGNHIDEFQELLAAASDTDVAFVAGLNQTDGTRLADAWWKVNGPFYWRTAISRVAVAKVQARAGKAGGATSTPRSSGTATESATSDATHAGS</sequence>
<evidence type="ECO:0000313" key="2">
    <source>
        <dbReference type="EMBL" id="RGP55968.1"/>
    </source>
</evidence>